<evidence type="ECO:0000256" key="6">
    <source>
        <dbReference type="SAM" id="MobiDB-lite"/>
    </source>
</evidence>
<keyword evidence="2" id="KW-1003">Cell membrane</keyword>
<dbReference type="PANTHER" id="PTHR33885">
    <property type="entry name" value="PHAGE SHOCK PROTEIN C"/>
    <property type="match status" value="1"/>
</dbReference>
<evidence type="ECO:0000256" key="4">
    <source>
        <dbReference type="ARBA" id="ARBA00022989"/>
    </source>
</evidence>
<protein>
    <recommendedName>
        <fullName evidence="8">Phage shock protein PspC N-terminal domain-containing protein</fullName>
    </recommendedName>
</protein>
<evidence type="ECO:0000256" key="7">
    <source>
        <dbReference type="SAM" id="Phobius"/>
    </source>
</evidence>
<evidence type="ECO:0000313" key="9">
    <source>
        <dbReference type="EMBL" id="GFH42566.1"/>
    </source>
</evidence>
<evidence type="ECO:0000256" key="2">
    <source>
        <dbReference type="ARBA" id="ARBA00022475"/>
    </source>
</evidence>
<feature type="region of interest" description="Disordered" evidence="6">
    <location>
        <begin position="63"/>
        <end position="95"/>
    </location>
</feature>
<name>A0A6A0BCJ7_9LACT</name>
<organism evidence="9 10">
    <name type="scientific">Pseudolactococcus hodotermopsidis</name>
    <dbReference type="NCBI Taxonomy" id="2709157"/>
    <lineage>
        <taxon>Bacteria</taxon>
        <taxon>Bacillati</taxon>
        <taxon>Bacillota</taxon>
        <taxon>Bacilli</taxon>
        <taxon>Lactobacillales</taxon>
        <taxon>Streptococcaceae</taxon>
        <taxon>Pseudolactococcus</taxon>
    </lineage>
</organism>
<evidence type="ECO:0000256" key="1">
    <source>
        <dbReference type="ARBA" id="ARBA00004162"/>
    </source>
</evidence>
<feature type="compositionally biased region" description="Polar residues" evidence="6">
    <location>
        <begin position="63"/>
        <end position="77"/>
    </location>
</feature>
<dbReference type="PANTHER" id="PTHR33885:SF3">
    <property type="entry name" value="PHAGE SHOCK PROTEIN C"/>
    <property type="match status" value="1"/>
</dbReference>
<proteinExistence type="predicted"/>
<feature type="compositionally biased region" description="Acidic residues" evidence="6">
    <location>
        <begin position="85"/>
        <end position="95"/>
    </location>
</feature>
<feature type="transmembrane region" description="Helical" evidence="7">
    <location>
        <begin position="25"/>
        <end position="49"/>
    </location>
</feature>
<comment type="caution">
    <text evidence="9">The sequence shown here is derived from an EMBL/GenBank/DDBJ whole genome shotgun (WGS) entry which is preliminary data.</text>
</comment>
<keyword evidence="10" id="KW-1185">Reference proteome</keyword>
<feature type="domain" description="Phage shock protein PspC N-terminal" evidence="8">
    <location>
        <begin position="1"/>
        <end position="51"/>
    </location>
</feature>
<evidence type="ECO:0000313" key="10">
    <source>
        <dbReference type="Proteomes" id="UP000480303"/>
    </source>
</evidence>
<dbReference type="InterPro" id="IPR052027">
    <property type="entry name" value="PspC"/>
</dbReference>
<comment type="subcellular location">
    <subcellularLocation>
        <location evidence="1">Cell membrane</location>
        <topology evidence="1">Single-pass membrane protein</topology>
    </subcellularLocation>
</comment>
<dbReference type="Proteomes" id="UP000480303">
    <property type="component" value="Unassembled WGS sequence"/>
</dbReference>
<sequence>MLSGVIGGIGEYLGLTPDVITIIRIIYAVITIGGIGSPILFYIIAAIIIPSAPRHVSQKKQDFSSYSQWSGNNTSKTQTRKDVTPFDDDDDWSQF</sequence>
<evidence type="ECO:0000256" key="3">
    <source>
        <dbReference type="ARBA" id="ARBA00022692"/>
    </source>
</evidence>
<gene>
    <name evidence="9" type="ORF">Hs30E_11170</name>
</gene>
<keyword evidence="4 7" id="KW-1133">Transmembrane helix</keyword>
<accession>A0A6A0BCJ7</accession>
<reference evidence="9 10" key="1">
    <citation type="submission" date="2020-02" db="EMBL/GenBank/DDBJ databases">
        <title>Draft genome sequence of Lactococcus sp. Hs30E4-3.</title>
        <authorList>
            <person name="Noda S."/>
            <person name="Yuki M."/>
            <person name="Ohkuma M."/>
        </authorList>
    </citation>
    <scope>NUCLEOTIDE SEQUENCE [LARGE SCALE GENOMIC DNA]</scope>
    <source>
        <strain evidence="9 10">Hs30E4-3</strain>
    </source>
</reference>
<keyword evidence="3 7" id="KW-0812">Transmembrane</keyword>
<dbReference type="GO" id="GO:0005886">
    <property type="term" value="C:plasma membrane"/>
    <property type="evidence" value="ECO:0007669"/>
    <property type="project" value="UniProtKB-SubCell"/>
</dbReference>
<dbReference type="AlphaFoldDB" id="A0A6A0BCJ7"/>
<dbReference type="InterPro" id="IPR007168">
    <property type="entry name" value="Phageshock_PspC_N"/>
</dbReference>
<keyword evidence="5 7" id="KW-0472">Membrane</keyword>
<dbReference type="EMBL" id="BLLI01000028">
    <property type="protein sequence ID" value="GFH42566.1"/>
    <property type="molecule type" value="Genomic_DNA"/>
</dbReference>
<evidence type="ECO:0000256" key="5">
    <source>
        <dbReference type="ARBA" id="ARBA00023136"/>
    </source>
</evidence>
<dbReference type="Pfam" id="PF04024">
    <property type="entry name" value="PspC"/>
    <property type="match status" value="1"/>
</dbReference>
<evidence type="ECO:0000259" key="8">
    <source>
        <dbReference type="Pfam" id="PF04024"/>
    </source>
</evidence>